<evidence type="ECO:0000313" key="2">
    <source>
        <dbReference type="Proteomes" id="UP001597197"/>
    </source>
</evidence>
<dbReference type="Proteomes" id="UP001597197">
    <property type="component" value="Unassembled WGS sequence"/>
</dbReference>
<organism evidence="1 2">
    <name type="scientific">Hymenobacter bucti</name>
    <dbReference type="NCBI Taxonomy" id="1844114"/>
    <lineage>
        <taxon>Bacteria</taxon>
        <taxon>Pseudomonadati</taxon>
        <taxon>Bacteroidota</taxon>
        <taxon>Cytophagia</taxon>
        <taxon>Cytophagales</taxon>
        <taxon>Hymenobacteraceae</taxon>
        <taxon>Hymenobacter</taxon>
    </lineage>
</organism>
<dbReference type="EMBL" id="JBHUFD010000003">
    <property type="protein sequence ID" value="MFD1872565.1"/>
    <property type="molecule type" value="Genomic_DNA"/>
</dbReference>
<keyword evidence="2" id="KW-1185">Reference proteome</keyword>
<dbReference type="InterPro" id="IPR025358">
    <property type="entry name" value="DUF4262"/>
</dbReference>
<evidence type="ECO:0000313" key="1">
    <source>
        <dbReference type="EMBL" id="MFD1872565.1"/>
    </source>
</evidence>
<dbReference type="Pfam" id="PF14081">
    <property type="entry name" value="DUF4262"/>
    <property type="match status" value="1"/>
</dbReference>
<gene>
    <name evidence="1" type="ORF">ACFSDX_09000</name>
</gene>
<accession>A0ABW4QT02</accession>
<proteinExistence type="predicted"/>
<dbReference type="RefSeq" id="WP_382313005.1">
    <property type="nucleotide sequence ID" value="NZ_JBHUFD010000003.1"/>
</dbReference>
<comment type="caution">
    <text evidence="1">The sequence shown here is derived from an EMBL/GenBank/DDBJ whole genome shotgun (WGS) entry which is preliminary data.</text>
</comment>
<sequence>MITPEEHAEHDAAAERQISSDVAKYGFHVAIVPGDGYSPAFAYTIGLYKTHGYPELICFSLNQDLLHSVLWSGKELLDKQPIPDQTLGYSDFIGDYDVRLLTVDKAWYKYYFGYGIWFNQGQDFPALQIVWPDKKALFPWEEGFNPAWKAGQPLLDRNLDFKFREERNVAVFTTRQVLEGLPVLRVIHEADGEWQFLCDTTYEVEDLKIVALEALVKRDSTLNELFQLNYGWQAQRIVKAADWQTEVYESEDDEEDETED</sequence>
<reference evidence="2" key="1">
    <citation type="journal article" date="2019" name="Int. J. Syst. Evol. Microbiol.">
        <title>The Global Catalogue of Microorganisms (GCM) 10K type strain sequencing project: providing services to taxonomists for standard genome sequencing and annotation.</title>
        <authorList>
            <consortium name="The Broad Institute Genomics Platform"/>
            <consortium name="The Broad Institute Genome Sequencing Center for Infectious Disease"/>
            <person name="Wu L."/>
            <person name="Ma J."/>
        </authorList>
    </citation>
    <scope>NUCLEOTIDE SEQUENCE [LARGE SCALE GENOMIC DNA]</scope>
    <source>
        <strain evidence="2">CGMCC 1.15795</strain>
    </source>
</reference>
<protein>
    <submittedName>
        <fullName evidence="1">DUF4262 domain-containing protein</fullName>
    </submittedName>
</protein>
<name>A0ABW4QT02_9BACT</name>